<protein>
    <submittedName>
        <fullName evidence="2">Uncharacterized protein</fullName>
    </submittedName>
</protein>
<name>X1PT56_9ZZZZ</name>
<feature type="transmembrane region" description="Helical" evidence="1">
    <location>
        <begin position="94"/>
        <end position="115"/>
    </location>
</feature>
<feature type="non-terminal residue" evidence="2">
    <location>
        <position position="185"/>
    </location>
</feature>
<keyword evidence="1" id="KW-0812">Transmembrane</keyword>
<evidence type="ECO:0000313" key="2">
    <source>
        <dbReference type="EMBL" id="GAI42275.1"/>
    </source>
</evidence>
<keyword evidence="1" id="KW-0472">Membrane</keyword>
<keyword evidence="1" id="KW-1133">Transmembrane helix</keyword>
<reference evidence="2" key="1">
    <citation type="journal article" date="2014" name="Front. Microbiol.">
        <title>High frequency of phylogenetically diverse reductive dehalogenase-homologous genes in deep subseafloor sedimentary metagenomes.</title>
        <authorList>
            <person name="Kawai M."/>
            <person name="Futagami T."/>
            <person name="Toyoda A."/>
            <person name="Takaki Y."/>
            <person name="Nishi S."/>
            <person name="Hori S."/>
            <person name="Arai W."/>
            <person name="Tsubouchi T."/>
            <person name="Morono Y."/>
            <person name="Uchiyama I."/>
            <person name="Ito T."/>
            <person name="Fujiyama A."/>
            <person name="Inagaki F."/>
            <person name="Takami H."/>
        </authorList>
    </citation>
    <scope>NUCLEOTIDE SEQUENCE</scope>
    <source>
        <strain evidence="2">Expedition CK06-06</strain>
    </source>
</reference>
<sequence>MEAKIELLINYFSLWFSNPVYKATTPETVVGTGWAIGEYLNLFAGMSLIIGIGISIIGVLLYSGKKGSLFWLWGLVPLIAFPTFSVIWQPSQYIPAVYGIGGGIITFAYLGVLWAWVKTHTAYEGIAKTGKHIQLLGYSFLYITALFLCLYIGQPNLPGLADQPIVSGYSIVIAFSVGWVLLSVG</sequence>
<comment type="caution">
    <text evidence="2">The sequence shown here is derived from an EMBL/GenBank/DDBJ whole genome shotgun (WGS) entry which is preliminary data.</text>
</comment>
<dbReference type="AlphaFoldDB" id="X1PT56"/>
<organism evidence="2">
    <name type="scientific">marine sediment metagenome</name>
    <dbReference type="NCBI Taxonomy" id="412755"/>
    <lineage>
        <taxon>unclassified sequences</taxon>
        <taxon>metagenomes</taxon>
        <taxon>ecological metagenomes</taxon>
    </lineage>
</organism>
<proteinExistence type="predicted"/>
<feature type="transmembrane region" description="Helical" evidence="1">
    <location>
        <begin position="135"/>
        <end position="153"/>
    </location>
</feature>
<evidence type="ECO:0000256" key="1">
    <source>
        <dbReference type="SAM" id="Phobius"/>
    </source>
</evidence>
<gene>
    <name evidence="2" type="ORF">S06H3_41040</name>
</gene>
<feature type="transmembrane region" description="Helical" evidence="1">
    <location>
        <begin position="39"/>
        <end position="62"/>
    </location>
</feature>
<accession>X1PT56</accession>
<feature type="transmembrane region" description="Helical" evidence="1">
    <location>
        <begin position="165"/>
        <end position="184"/>
    </location>
</feature>
<dbReference type="EMBL" id="BARV01025242">
    <property type="protein sequence ID" value="GAI42275.1"/>
    <property type="molecule type" value="Genomic_DNA"/>
</dbReference>
<feature type="transmembrane region" description="Helical" evidence="1">
    <location>
        <begin position="69"/>
        <end position="88"/>
    </location>
</feature>